<name>A0ACC8XEG9_9FIRM</name>
<proteinExistence type="predicted"/>
<comment type="caution">
    <text evidence="1">The sequence shown here is derived from an EMBL/GenBank/DDBJ whole genome shotgun (WGS) entry which is preliminary data.</text>
</comment>
<evidence type="ECO:0000313" key="1">
    <source>
        <dbReference type="EMBL" id="ONI41492.1"/>
    </source>
</evidence>
<keyword evidence="2" id="KW-1185">Reference proteome</keyword>
<reference evidence="1" key="1">
    <citation type="submission" date="2016-08" db="EMBL/GenBank/DDBJ databases">
        <authorList>
            <person name="Ngugi D.K."/>
            <person name="Miyake S."/>
            <person name="Stingl U."/>
        </authorList>
    </citation>
    <scope>NUCLEOTIDE SEQUENCE</scope>
    <source>
        <strain evidence="1">SCG-B11WGA-EpuloA1</strain>
    </source>
</reference>
<accession>A0ACC8XEG9</accession>
<dbReference type="Proteomes" id="UP000188605">
    <property type="component" value="Unassembled WGS sequence"/>
</dbReference>
<sequence length="200" mass="23263">MENIIIINASPRAPQSNSKKYAEIFSKHSRLQTEYFELNKRNQDELINKIEEYSQLLFVFPLYADGLPAPFLDFLKMLERALLKHKPIVSILINCGFIEHSQNDIAVEMIKLFCNQNEYIFGSVLKIGAGEAILETPFKKLVEWKIKKLASSICTQEYKTLEVSMPISKKTYISKSTEYWVKYGQKYNVSKEEMESMKIE</sequence>
<dbReference type="EMBL" id="LJDB01000036">
    <property type="protein sequence ID" value="ONI41492.1"/>
    <property type="molecule type" value="Genomic_DNA"/>
</dbReference>
<gene>
    <name evidence="1" type="ORF">AN396_03540</name>
</gene>
<organism evidence="1 2">
    <name type="scientific">Candidatus Epulonipiscium fishelsonii</name>
    <dbReference type="NCBI Taxonomy" id="77094"/>
    <lineage>
        <taxon>Bacteria</taxon>
        <taxon>Bacillati</taxon>
        <taxon>Bacillota</taxon>
        <taxon>Clostridia</taxon>
        <taxon>Lachnospirales</taxon>
        <taxon>Lachnospiraceae</taxon>
        <taxon>Candidatus Epulonipiscium</taxon>
    </lineage>
</organism>
<evidence type="ECO:0000313" key="2">
    <source>
        <dbReference type="Proteomes" id="UP000188605"/>
    </source>
</evidence>
<protein>
    <submittedName>
        <fullName evidence="1">Uncharacterized protein</fullName>
    </submittedName>
</protein>